<dbReference type="EMBL" id="JADNRY010001209">
    <property type="protein sequence ID" value="KAF9019558.1"/>
    <property type="molecule type" value="Genomic_DNA"/>
</dbReference>
<feature type="region of interest" description="Disordered" evidence="1">
    <location>
        <begin position="1"/>
        <end position="70"/>
    </location>
</feature>
<proteinExistence type="predicted"/>
<sequence>MKKFARTSKQETKPYNGTNSRPTVAKGSTQSSSFRRLCDAHDCMPKSTSSSELGDGDATEAEASRSTSLLKRPWDASFTDEASLPKKFVKKDSANLPASNSSRSTKFTPTREAAWPDISNVDDFLVNAEGRSWTYRDLQRCNRPLSSLSGTHPPCFTCIANGSASSCIPNPKKANVVCPDAFVSGVDALNAQYKALQSLSVGMQRSRERIKASLSDPALVLEHLFTSDKILQPSKEVLRELADILDWDSSYNSRFYNAKA</sequence>
<feature type="compositionally biased region" description="Polar residues" evidence="1">
    <location>
        <begin position="13"/>
        <end position="34"/>
    </location>
</feature>
<accession>A0A9P5TUX2</accession>
<comment type="caution">
    <text evidence="2">The sequence shown here is derived from an EMBL/GenBank/DDBJ whole genome shotgun (WGS) entry which is preliminary data.</text>
</comment>
<evidence type="ECO:0000256" key="1">
    <source>
        <dbReference type="SAM" id="MobiDB-lite"/>
    </source>
</evidence>
<reference evidence="2" key="1">
    <citation type="submission" date="2020-11" db="EMBL/GenBank/DDBJ databases">
        <authorList>
            <consortium name="DOE Joint Genome Institute"/>
            <person name="Ahrendt S."/>
            <person name="Riley R."/>
            <person name="Andreopoulos W."/>
            <person name="Labutti K."/>
            <person name="Pangilinan J."/>
            <person name="Ruiz-Duenas F.J."/>
            <person name="Barrasa J.M."/>
            <person name="Sanchez-Garcia M."/>
            <person name="Camarero S."/>
            <person name="Miyauchi S."/>
            <person name="Serrano A."/>
            <person name="Linde D."/>
            <person name="Babiker R."/>
            <person name="Drula E."/>
            <person name="Ayuso-Fernandez I."/>
            <person name="Pacheco R."/>
            <person name="Padilla G."/>
            <person name="Ferreira P."/>
            <person name="Barriuso J."/>
            <person name="Kellner H."/>
            <person name="Castanera R."/>
            <person name="Alfaro M."/>
            <person name="Ramirez L."/>
            <person name="Pisabarro A.G."/>
            <person name="Kuo A."/>
            <person name="Tritt A."/>
            <person name="Lipzen A."/>
            <person name="He G."/>
            <person name="Yan M."/>
            <person name="Ng V."/>
            <person name="Cullen D."/>
            <person name="Martin F."/>
            <person name="Rosso M.-N."/>
            <person name="Henrissat B."/>
            <person name="Hibbett D."/>
            <person name="Martinez A.T."/>
            <person name="Grigoriev I.V."/>
        </authorList>
    </citation>
    <scope>NUCLEOTIDE SEQUENCE</scope>
    <source>
        <strain evidence="2">AH 40177</strain>
    </source>
</reference>
<protein>
    <submittedName>
        <fullName evidence="2">Uncharacterized protein</fullName>
    </submittedName>
</protein>
<evidence type="ECO:0000313" key="3">
    <source>
        <dbReference type="Proteomes" id="UP000772434"/>
    </source>
</evidence>
<gene>
    <name evidence="2" type="ORF">BDP27DRAFT_1439867</name>
</gene>
<evidence type="ECO:0000313" key="2">
    <source>
        <dbReference type="EMBL" id="KAF9019558.1"/>
    </source>
</evidence>
<dbReference type="AlphaFoldDB" id="A0A9P5TUX2"/>
<keyword evidence="3" id="KW-1185">Reference proteome</keyword>
<dbReference type="Proteomes" id="UP000772434">
    <property type="component" value="Unassembled WGS sequence"/>
</dbReference>
<name>A0A9P5TUX2_9AGAR</name>
<organism evidence="2 3">
    <name type="scientific">Rhodocollybia butyracea</name>
    <dbReference type="NCBI Taxonomy" id="206335"/>
    <lineage>
        <taxon>Eukaryota</taxon>
        <taxon>Fungi</taxon>
        <taxon>Dikarya</taxon>
        <taxon>Basidiomycota</taxon>
        <taxon>Agaricomycotina</taxon>
        <taxon>Agaricomycetes</taxon>
        <taxon>Agaricomycetidae</taxon>
        <taxon>Agaricales</taxon>
        <taxon>Marasmiineae</taxon>
        <taxon>Omphalotaceae</taxon>
        <taxon>Rhodocollybia</taxon>
    </lineage>
</organism>